<keyword evidence="3" id="KW-1185">Reference proteome</keyword>
<name>A0ABR9JNZ0_9ACTN</name>
<accession>A0ABR9JNZ0</accession>
<evidence type="ECO:0000256" key="1">
    <source>
        <dbReference type="SAM" id="SignalP"/>
    </source>
</evidence>
<keyword evidence="1" id="KW-0732">Signal</keyword>
<reference evidence="2 3" key="1">
    <citation type="submission" date="2020-10" db="EMBL/GenBank/DDBJ databases">
        <title>Sequencing the genomes of 1000 actinobacteria strains.</title>
        <authorList>
            <person name="Klenk H.-P."/>
        </authorList>
    </citation>
    <scope>NUCLEOTIDE SEQUENCE [LARGE SCALE GENOMIC DNA]</scope>
    <source>
        <strain evidence="2 3">DSM 46744</strain>
    </source>
</reference>
<sequence>MITGRKSRLLLLAAVLLPLAGCGAEPAPSMSEVRSARPGYTMSCPPPPPPDSTYKGMICAEVPEKCSPQPCGGVPGHTLYVTGFEEWAAPDGGPGYRFGWKFSRVSGRPFRMGPVSLLGRDGSSILRYVGPGPEGCSNGKGLITIPANGTTVSPAPLCFRTVAGKKPATVRFHFFVGEVSDGVQTAIEIPLTGDGP</sequence>
<organism evidence="2 3">
    <name type="scientific">Actinomadura algeriensis</name>
    <dbReference type="NCBI Taxonomy" id="1679523"/>
    <lineage>
        <taxon>Bacteria</taxon>
        <taxon>Bacillati</taxon>
        <taxon>Actinomycetota</taxon>
        <taxon>Actinomycetes</taxon>
        <taxon>Streptosporangiales</taxon>
        <taxon>Thermomonosporaceae</taxon>
        <taxon>Actinomadura</taxon>
    </lineage>
</organism>
<protein>
    <submittedName>
        <fullName evidence="2">Uncharacterized protein</fullName>
    </submittedName>
</protein>
<proteinExistence type="predicted"/>
<dbReference type="EMBL" id="JADBDZ010000001">
    <property type="protein sequence ID" value="MBE1532282.1"/>
    <property type="molecule type" value="Genomic_DNA"/>
</dbReference>
<evidence type="ECO:0000313" key="3">
    <source>
        <dbReference type="Proteomes" id="UP000627838"/>
    </source>
</evidence>
<dbReference type="Proteomes" id="UP000627838">
    <property type="component" value="Unassembled WGS sequence"/>
</dbReference>
<comment type="caution">
    <text evidence="2">The sequence shown here is derived from an EMBL/GenBank/DDBJ whole genome shotgun (WGS) entry which is preliminary data.</text>
</comment>
<evidence type="ECO:0000313" key="2">
    <source>
        <dbReference type="EMBL" id="MBE1532282.1"/>
    </source>
</evidence>
<feature type="signal peptide" evidence="1">
    <location>
        <begin position="1"/>
        <end position="24"/>
    </location>
</feature>
<gene>
    <name evidence="2" type="ORF">H4W34_002115</name>
</gene>
<feature type="chain" id="PRO_5047291459" evidence="1">
    <location>
        <begin position="25"/>
        <end position="196"/>
    </location>
</feature>
<dbReference type="RefSeq" id="WP_192758999.1">
    <property type="nucleotide sequence ID" value="NZ_JADBDZ010000001.1"/>
</dbReference>